<sequence>MHRRTIANVGHAGNLAAQQTSIKDDQESLKDLEAEVKTLQEMIRVMDEERERDELRSAAYAAMKGKENAREFLGSNERLINIEVGVLAMASQPGDKGEGSSRKL</sequence>
<gene>
    <name evidence="1" type="ORF">QFC20_003786</name>
</gene>
<dbReference type="Proteomes" id="UP001230649">
    <property type="component" value="Unassembled WGS sequence"/>
</dbReference>
<proteinExistence type="predicted"/>
<keyword evidence="2" id="KW-1185">Reference proteome</keyword>
<comment type="caution">
    <text evidence="1">The sequence shown here is derived from an EMBL/GenBank/DDBJ whole genome shotgun (WGS) entry which is preliminary data.</text>
</comment>
<protein>
    <submittedName>
        <fullName evidence="1">Uncharacterized protein</fullName>
    </submittedName>
</protein>
<reference evidence="1" key="1">
    <citation type="submission" date="2023-04" db="EMBL/GenBank/DDBJ databases">
        <title>Draft Genome sequencing of Naganishia species isolated from polar environments using Oxford Nanopore Technology.</title>
        <authorList>
            <person name="Leo P."/>
            <person name="Venkateswaran K."/>
        </authorList>
    </citation>
    <scope>NUCLEOTIDE SEQUENCE</scope>
    <source>
        <strain evidence="1">MNA-CCFEE 5262</strain>
    </source>
</reference>
<dbReference type="EMBL" id="JASBWS010000037">
    <property type="protein sequence ID" value="KAJ9107249.1"/>
    <property type="molecule type" value="Genomic_DNA"/>
</dbReference>
<evidence type="ECO:0000313" key="2">
    <source>
        <dbReference type="Proteomes" id="UP001230649"/>
    </source>
</evidence>
<accession>A0ACC2W7Q5</accession>
<name>A0ACC2W7Q5_9TREE</name>
<evidence type="ECO:0000313" key="1">
    <source>
        <dbReference type="EMBL" id="KAJ9107249.1"/>
    </source>
</evidence>
<organism evidence="1 2">
    <name type="scientific">Naganishia adeliensis</name>
    <dbReference type="NCBI Taxonomy" id="92952"/>
    <lineage>
        <taxon>Eukaryota</taxon>
        <taxon>Fungi</taxon>
        <taxon>Dikarya</taxon>
        <taxon>Basidiomycota</taxon>
        <taxon>Agaricomycotina</taxon>
        <taxon>Tremellomycetes</taxon>
        <taxon>Filobasidiales</taxon>
        <taxon>Filobasidiaceae</taxon>
        <taxon>Naganishia</taxon>
    </lineage>
</organism>